<sequence>MSFRPALLRSRASNIKTETCVFCQSRQFLASLRRNPFPLSGNGRRVPWAQPQRRPYAQPAPGPRVSREQLVRQRTEIDTRNRATFFALARAEQVLPVDPEVADSIIAEFLASISSKKDSGDTIVELASKYRVEIRDLSTLAILTCRIPDAKEAPVWAPPSEHKNIARVMLLGCSKAGDSLATTHILSALRLRHSVPAALAISSIFSATDIRRCRNDLAALVLKGNPDAMTLEGLFLEQEGKTSQARDMYEKALTLADTKEGLKNHQTKQDSNNLAMPLIPPWNALGCSLIADNSPESQKRAKEVFEVGALEADDPLSHYHLASFYEKTTSQWLKFMNKAAASGHVDAMYQVANFYLQVRNEKSTLKSLISKDSDISTALRWVTSWKRDSPRKLAMEWLDIAARKGHKPSSMTFAKLAEEDGDFEKALTRYYEVAAPPPKGQIEEWSKLVPEARARIQALERR</sequence>
<protein>
    <submittedName>
        <fullName evidence="1">Uncharacterized protein</fullName>
    </submittedName>
</protein>
<reference evidence="1" key="1">
    <citation type="journal article" date="2020" name="Stud. Mycol.">
        <title>101 Dothideomycetes genomes: a test case for predicting lifestyles and emergence of pathogens.</title>
        <authorList>
            <person name="Haridas S."/>
            <person name="Albert R."/>
            <person name="Binder M."/>
            <person name="Bloem J."/>
            <person name="Labutti K."/>
            <person name="Salamov A."/>
            <person name="Andreopoulos B."/>
            <person name="Baker S."/>
            <person name="Barry K."/>
            <person name="Bills G."/>
            <person name="Bluhm B."/>
            <person name="Cannon C."/>
            <person name="Castanera R."/>
            <person name="Culley D."/>
            <person name="Daum C."/>
            <person name="Ezra D."/>
            <person name="Gonzalez J."/>
            <person name="Henrissat B."/>
            <person name="Kuo A."/>
            <person name="Liang C."/>
            <person name="Lipzen A."/>
            <person name="Lutzoni F."/>
            <person name="Magnuson J."/>
            <person name="Mondo S."/>
            <person name="Nolan M."/>
            <person name="Ohm R."/>
            <person name="Pangilinan J."/>
            <person name="Park H.-J."/>
            <person name="Ramirez L."/>
            <person name="Alfaro M."/>
            <person name="Sun H."/>
            <person name="Tritt A."/>
            <person name="Yoshinaga Y."/>
            <person name="Zwiers L.-H."/>
            <person name="Turgeon B."/>
            <person name="Goodwin S."/>
            <person name="Spatafora J."/>
            <person name="Crous P."/>
            <person name="Grigoriev I."/>
        </authorList>
    </citation>
    <scope>NUCLEOTIDE SEQUENCE</scope>
    <source>
        <strain evidence="1">ATCC 200398</strain>
    </source>
</reference>
<accession>A0ACB6REE4</accession>
<dbReference type="EMBL" id="MU003492">
    <property type="protein sequence ID" value="KAF2477420.1"/>
    <property type="molecule type" value="Genomic_DNA"/>
</dbReference>
<gene>
    <name evidence="1" type="ORF">BDR25DRAFT_206935</name>
</gene>
<evidence type="ECO:0000313" key="1">
    <source>
        <dbReference type="EMBL" id="KAF2477420.1"/>
    </source>
</evidence>
<organism evidence="1 2">
    <name type="scientific">Lindgomyces ingoldianus</name>
    <dbReference type="NCBI Taxonomy" id="673940"/>
    <lineage>
        <taxon>Eukaryota</taxon>
        <taxon>Fungi</taxon>
        <taxon>Dikarya</taxon>
        <taxon>Ascomycota</taxon>
        <taxon>Pezizomycotina</taxon>
        <taxon>Dothideomycetes</taxon>
        <taxon>Pleosporomycetidae</taxon>
        <taxon>Pleosporales</taxon>
        <taxon>Lindgomycetaceae</taxon>
        <taxon>Lindgomyces</taxon>
    </lineage>
</organism>
<dbReference type="Proteomes" id="UP000799755">
    <property type="component" value="Unassembled WGS sequence"/>
</dbReference>
<name>A0ACB6REE4_9PLEO</name>
<comment type="caution">
    <text evidence="1">The sequence shown here is derived from an EMBL/GenBank/DDBJ whole genome shotgun (WGS) entry which is preliminary data.</text>
</comment>
<keyword evidence="2" id="KW-1185">Reference proteome</keyword>
<proteinExistence type="predicted"/>
<evidence type="ECO:0000313" key="2">
    <source>
        <dbReference type="Proteomes" id="UP000799755"/>
    </source>
</evidence>